<reference evidence="1 2" key="1">
    <citation type="journal article" date="2004" name="Extremophiles">
        <title>Halobacillus locisalis sp. nov., a halophilic bacterium isolated from a marine solar saltern of the Yellow Sea in Korea.</title>
        <authorList>
            <person name="Yoon J.H."/>
            <person name="Kang K.H."/>
            <person name="Oh T.K."/>
            <person name="Park Y.H."/>
        </authorList>
    </citation>
    <scope>NUCLEOTIDE SEQUENCE [LARGE SCALE GENOMIC DNA]</scope>
    <source>
        <strain evidence="1 2">KCTC 3788</strain>
    </source>
</reference>
<dbReference type="Proteomes" id="UP000571017">
    <property type="component" value="Unassembled WGS sequence"/>
</dbReference>
<comment type="caution">
    <text evidence="1">The sequence shown here is derived from an EMBL/GenBank/DDBJ whole genome shotgun (WGS) entry which is preliminary data.</text>
</comment>
<gene>
    <name evidence="1" type="ORF">H0266_08490</name>
</gene>
<accession>A0A838CS77</accession>
<dbReference type="AlphaFoldDB" id="A0A838CS77"/>
<organism evidence="1 2">
    <name type="scientific">Halobacillus locisalis</name>
    <dbReference type="NCBI Taxonomy" id="220753"/>
    <lineage>
        <taxon>Bacteria</taxon>
        <taxon>Bacillati</taxon>
        <taxon>Bacillota</taxon>
        <taxon>Bacilli</taxon>
        <taxon>Bacillales</taxon>
        <taxon>Bacillaceae</taxon>
        <taxon>Halobacillus</taxon>
    </lineage>
</organism>
<evidence type="ECO:0000313" key="2">
    <source>
        <dbReference type="Proteomes" id="UP000571017"/>
    </source>
</evidence>
<evidence type="ECO:0008006" key="3">
    <source>
        <dbReference type="Google" id="ProtNLM"/>
    </source>
</evidence>
<proteinExistence type="predicted"/>
<dbReference type="EMBL" id="JACEFG010000002">
    <property type="protein sequence ID" value="MBA2174927.1"/>
    <property type="molecule type" value="Genomic_DNA"/>
</dbReference>
<protein>
    <recommendedName>
        <fullName evidence="3">Ferric iron reductase protein FhuF, involved in iron transport</fullName>
    </recommendedName>
</protein>
<name>A0A838CS77_9BACI</name>
<evidence type="ECO:0000313" key="1">
    <source>
        <dbReference type="EMBL" id="MBA2174927.1"/>
    </source>
</evidence>
<sequence>MNTAFEQIKNDHRIYIGSEYEERVDVRVEDLIHDHLTVMNVLKQQRKGVDAPNVSITGLLFGKMYSVFTMGFFQSMIEQNVIIDTDPSHFGIELEEKNRMNYIVPSEAVHQMDELSEERVKQLIKAFITDHLQPLFQKVAQISCCKSTHMRSIVSHNLHQRKCALEKEKPELKEKIEKVFHWLTSDELFKENRRNPLHFDFRYYTADNGKETYVRRHCCMKYMLHDGNKAKCCATCPLISDEERDERL</sequence>
<dbReference type="RefSeq" id="WP_181471980.1">
    <property type="nucleotide sequence ID" value="NZ_JACEFG010000002.1"/>
</dbReference>
<keyword evidence="2" id="KW-1185">Reference proteome</keyword>